<dbReference type="GO" id="GO:0016780">
    <property type="term" value="F:phosphotransferase activity, for other substituted phosphate groups"/>
    <property type="evidence" value="ECO:0007669"/>
    <property type="project" value="TreeGrafter"/>
</dbReference>
<dbReference type="PANTHER" id="PTHR30576:SF20">
    <property type="entry name" value="QUINOVOSAMINEPHOSPHOTRANSFERAE-RELATED"/>
    <property type="match status" value="1"/>
</dbReference>
<keyword evidence="2" id="KW-0812">Transmembrane</keyword>
<dbReference type="PANTHER" id="PTHR30576">
    <property type="entry name" value="COLANIC BIOSYNTHESIS UDP-GLUCOSE LIPID CARRIER TRANSFERASE"/>
    <property type="match status" value="1"/>
</dbReference>
<keyword evidence="2" id="KW-0472">Membrane</keyword>
<protein>
    <submittedName>
        <fullName evidence="4">Sugar transferase</fullName>
    </submittedName>
</protein>
<dbReference type="Pfam" id="PF02397">
    <property type="entry name" value="Bac_transf"/>
    <property type="match status" value="1"/>
</dbReference>
<keyword evidence="2" id="KW-1133">Transmembrane helix</keyword>
<evidence type="ECO:0000313" key="4">
    <source>
        <dbReference type="EMBL" id="MBD0822775.1"/>
    </source>
</evidence>
<evidence type="ECO:0000256" key="2">
    <source>
        <dbReference type="SAM" id="Phobius"/>
    </source>
</evidence>
<dbReference type="InterPro" id="IPR003362">
    <property type="entry name" value="Bact_transf"/>
</dbReference>
<organism evidence="4 5">
    <name type="scientific">Aestuariibaculum marinum</name>
    <dbReference type="NCBI Taxonomy" id="2683592"/>
    <lineage>
        <taxon>Bacteria</taxon>
        <taxon>Pseudomonadati</taxon>
        <taxon>Bacteroidota</taxon>
        <taxon>Flavobacteriia</taxon>
        <taxon>Flavobacteriales</taxon>
        <taxon>Flavobacteriaceae</taxon>
    </lineage>
</organism>
<gene>
    <name evidence="4" type="ORF">ICJ85_01960</name>
</gene>
<comment type="caution">
    <text evidence="4">The sequence shown here is derived from an EMBL/GenBank/DDBJ whole genome shotgun (WGS) entry which is preliminary data.</text>
</comment>
<name>A0A8J6U1D4_9FLAO</name>
<feature type="transmembrane region" description="Helical" evidence="2">
    <location>
        <begin position="7"/>
        <end position="30"/>
    </location>
</feature>
<feature type="domain" description="Bacterial sugar transferase" evidence="3">
    <location>
        <begin position="4"/>
        <end position="196"/>
    </location>
</feature>
<dbReference type="AlphaFoldDB" id="A0A8J6U1D4"/>
<reference evidence="4 5" key="1">
    <citation type="journal article" date="2018" name="J. Microbiol.">
        <title>Aestuariibaculum marinum sp. nov., a marine bacterium isolated from seawater in South Korea.</title>
        <authorList>
            <person name="Choi J."/>
            <person name="Lee D."/>
            <person name="Jang J.H."/>
            <person name="Cha S."/>
            <person name="Seo T."/>
        </authorList>
    </citation>
    <scope>NUCLEOTIDE SEQUENCE [LARGE SCALE GENOMIC DNA]</scope>
    <source>
        <strain evidence="4 5">IP7</strain>
    </source>
</reference>
<keyword evidence="4" id="KW-0808">Transferase</keyword>
<evidence type="ECO:0000259" key="3">
    <source>
        <dbReference type="Pfam" id="PF02397"/>
    </source>
</evidence>
<dbReference type="EMBL" id="JACVXD010000001">
    <property type="protein sequence ID" value="MBD0822775.1"/>
    <property type="molecule type" value="Genomic_DNA"/>
</dbReference>
<comment type="similarity">
    <text evidence="1">Belongs to the bacterial sugar transferase family.</text>
</comment>
<keyword evidence="5" id="KW-1185">Reference proteome</keyword>
<dbReference type="RefSeq" id="WP_188222085.1">
    <property type="nucleotide sequence ID" value="NZ_JACVXD010000001.1"/>
</dbReference>
<dbReference type="Proteomes" id="UP000621516">
    <property type="component" value="Unassembled WGS sequence"/>
</dbReference>
<accession>A0A8J6U1D4</accession>
<sequence>MYIKRGFDIVFAFILLVLLTPVLILIGILIKIDSKGSILFKQLRVGKNNRDFTIFKFRSMVSDSKEQNLLTLGDNDRRITKAGYYLRKYKLDELPQLFNVFIGDMSFVGPRPELRYFVNFYSNNDLVVLKVKPGITGLASLKYRHEAELLKSANNPQEFYINSILPDKLKINKEYIENRSLWLDFKILSQTVFRVIFQ</sequence>
<proteinExistence type="inferred from homology"/>
<evidence type="ECO:0000313" key="5">
    <source>
        <dbReference type="Proteomes" id="UP000621516"/>
    </source>
</evidence>
<evidence type="ECO:0000256" key="1">
    <source>
        <dbReference type="ARBA" id="ARBA00006464"/>
    </source>
</evidence>